<keyword evidence="4" id="KW-1185">Reference proteome</keyword>
<proteinExistence type="predicted"/>
<organism evidence="3 4">
    <name type="scientific">Flavobacterium zepuense</name>
    <dbReference type="NCBI Taxonomy" id="2593302"/>
    <lineage>
        <taxon>Bacteria</taxon>
        <taxon>Pseudomonadati</taxon>
        <taxon>Bacteroidota</taxon>
        <taxon>Flavobacteriia</taxon>
        <taxon>Flavobacteriales</taxon>
        <taxon>Flavobacteriaceae</taxon>
        <taxon>Flavobacterium</taxon>
    </lineage>
</organism>
<feature type="signal peptide" evidence="2">
    <location>
        <begin position="1"/>
        <end position="21"/>
    </location>
</feature>
<evidence type="ECO:0000313" key="4">
    <source>
        <dbReference type="Proteomes" id="UP000320643"/>
    </source>
</evidence>
<name>A0A552V9W2_9FLAO</name>
<sequence length="330" mass="35335">MKTKKIYLTILALTGYLTISAQNVSQTATLTSGGQDAGTVGTGNVFYGYRAGKSLTGFQPGNSTFIGHSAGSNSGNGMSNLAVGYQTGFNLGNGSENVFLGAQAGFKSSGNSKNVLVGADAGYNVTADANTIIGYKAGYLNTSGGNVFIGNTAGYNETTGNKLYIENSTANTPLIYGDFAANKLVFNGKVGITNETLANQANLFPASANGVNVSNYQLFVKGGILTEEIRVTPKNATNWADYVFNDNYNLLTLEEVECYIEQNGHLPNIPSAKEIDLQGFEVAEMAKLQQEKIEELTLYVIDQNKTINNQQEQINELKKMVEQLVEDNKK</sequence>
<dbReference type="OrthoDB" id="9808753at2"/>
<comment type="caution">
    <text evidence="3">The sequence shown here is derived from an EMBL/GenBank/DDBJ whole genome shotgun (WGS) entry which is preliminary data.</text>
</comment>
<gene>
    <name evidence="3" type="ORF">FMM05_01105</name>
</gene>
<evidence type="ECO:0000256" key="2">
    <source>
        <dbReference type="SAM" id="SignalP"/>
    </source>
</evidence>
<dbReference type="EMBL" id="VJVZ01000001">
    <property type="protein sequence ID" value="TRW27266.1"/>
    <property type="molecule type" value="Genomic_DNA"/>
</dbReference>
<protein>
    <submittedName>
        <fullName evidence="3">Uncharacterized protein</fullName>
    </submittedName>
</protein>
<feature type="chain" id="PRO_5021966866" evidence="2">
    <location>
        <begin position="22"/>
        <end position="330"/>
    </location>
</feature>
<reference evidence="3 4" key="1">
    <citation type="submission" date="2019-07" db="EMBL/GenBank/DDBJ databases">
        <title>Flavobacterium sp. nov., isolated from glacier ice.</title>
        <authorList>
            <person name="Liu Q."/>
            <person name="Xin Y.-H."/>
        </authorList>
    </citation>
    <scope>NUCLEOTIDE SEQUENCE [LARGE SCALE GENOMIC DNA]</scope>
    <source>
        <strain evidence="3 4">ZT4R6</strain>
    </source>
</reference>
<evidence type="ECO:0000313" key="3">
    <source>
        <dbReference type="EMBL" id="TRW27266.1"/>
    </source>
</evidence>
<feature type="coiled-coil region" evidence="1">
    <location>
        <begin position="300"/>
        <end position="327"/>
    </location>
</feature>
<keyword evidence="1" id="KW-0175">Coiled coil</keyword>
<evidence type="ECO:0000256" key="1">
    <source>
        <dbReference type="SAM" id="Coils"/>
    </source>
</evidence>
<keyword evidence="2" id="KW-0732">Signal</keyword>
<accession>A0A552V9W2</accession>
<dbReference type="RefSeq" id="WP_143371492.1">
    <property type="nucleotide sequence ID" value="NZ_VJVZ01000001.1"/>
</dbReference>
<dbReference type="AlphaFoldDB" id="A0A552V9W2"/>
<dbReference type="Proteomes" id="UP000320643">
    <property type="component" value="Unassembled WGS sequence"/>
</dbReference>